<dbReference type="OrthoDB" id="117970at2157"/>
<dbReference type="EMBL" id="CP033237">
    <property type="protein sequence ID" value="AZF74089.1"/>
    <property type="molecule type" value="Genomic_DNA"/>
</dbReference>
<evidence type="ECO:0000313" key="24">
    <source>
        <dbReference type="Proteomes" id="UP000267993"/>
    </source>
</evidence>
<reference evidence="23" key="3">
    <citation type="submission" date="2016-04" db="EMBL/GenBank/DDBJ databases">
        <authorList>
            <person name="Shah S.A."/>
            <person name="Garrett R.A."/>
        </authorList>
    </citation>
    <scope>NUCLEOTIDE SEQUENCE [LARGE SCALE GENOMIC DNA]</scope>
    <source>
        <strain evidence="23">ATCC 35091 / DSM 1616 / JCM 8930 / NBRC 15331 / P1</strain>
    </source>
</reference>
<feature type="transmembrane region" description="Helical" evidence="6">
    <location>
        <begin position="47"/>
        <end position="65"/>
    </location>
</feature>
<dbReference type="Proteomes" id="UP000594632">
    <property type="component" value="Chromosome"/>
</dbReference>
<dbReference type="Proteomes" id="UP000273443">
    <property type="component" value="Chromosome"/>
</dbReference>
<evidence type="ECO:0000313" key="17">
    <source>
        <dbReference type="EMBL" id="AZF84497.1"/>
    </source>
</evidence>
<dbReference type="EMBL" id="CP033235">
    <property type="protein sequence ID" value="AZF68849.1"/>
    <property type="molecule type" value="Genomic_DNA"/>
</dbReference>
<dbReference type="InterPro" id="IPR050814">
    <property type="entry name" value="Myo-inositol_Transporter"/>
</dbReference>
<dbReference type="InterPro" id="IPR005828">
    <property type="entry name" value="MFS_sugar_transport-like"/>
</dbReference>
<dbReference type="Proteomes" id="UP000278715">
    <property type="component" value="Chromosome"/>
</dbReference>
<keyword evidence="2" id="KW-0813">Transport</keyword>
<feature type="transmembrane region" description="Helical" evidence="6">
    <location>
        <begin position="21"/>
        <end position="41"/>
    </location>
</feature>
<evidence type="ECO:0000313" key="27">
    <source>
        <dbReference type="Proteomes" id="UP000273443"/>
    </source>
</evidence>
<evidence type="ECO:0000313" key="13">
    <source>
        <dbReference type="EMBL" id="AZF74089.1"/>
    </source>
</evidence>
<dbReference type="Pfam" id="PF00083">
    <property type="entry name" value="Sugar_tr"/>
    <property type="match status" value="1"/>
</dbReference>
<dbReference type="EMBL" id="CP011055">
    <property type="protein sequence ID" value="AKA74366.1"/>
    <property type="molecule type" value="Genomic_DNA"/>
</dbReference>
<dbReference type="EMBL" id="CP033241">
    <property type="protein sequence ID" value="AZF84497.1"/>
    <property type="molecule type" value="Genomic_DNA"/>
</dbReference>
<evidence type="ECO:0000313" key="15">
    <source>
        <dbReference type="EMBL" id="AZF79320.1"/>
    </source>
</evidence>
<dbReference type="InterPro" id="IPR036259">
    <property type="entry name" value="MFS_trans_sf"/>
</dbReference>
<feature type="domain" description="Major facilitator superfamily (MFS) profile" evidence="7">
    <location>
        <begin position="1"/>
        <end position="69"/>
    </location>
</feature>
<accession>A0A0E3KCF9</accession>
<dbReference type="KEGG" id="ssoa:SULA_2176"/>
<evidence type="ECO:0000259" key="7">
    <source>
        <dbReference type="PROSITE" id="PS50850"/>
    </source>
</evidence>
<dbReference type="GO" id="GO:0016020">
    <property type="term" value="C:membrane"/>
    <property type="evidence" value="ECO:0007669"/>
    <property type="project" value="UniProtKB-SubCell"/>
</dbReference>
<evidence type="ECO:0000256" key="4">
    <source>
        <dbReference type="ARBA" id="ARBA00022989"/>
    </source>
</evidence>
<evidence type="ECO:0000313" key="11">
    <source>
        <dbReference type="EMBL" id="AZF68849.1"/>
    </source>
</evidence>
<dbReference type="EMBL" id="CP011057">
    <property type="protein sequence ID" value="AKA79754.1"/>
    <property type="molecule type" value="Genomic_DNA"/>
</dbReference>
<dbReference type="KEGG" id="ssol:SULB_2177"/>
<proteinExistence type="predicted"/>
<dbReference type="Proteomes" id="UP000282269">
    <property type="component" value="Chromosome"/>
</dbReference>
<dbReference type="Proteomes" id="UP000033106">
    <property type="component" value="Chromosome"/>
</dbReference>
<name>A0A0E3KCF9_SACSO</name>
<evidence type="ECO:0000313" key="26">
    <source>
        <dbReference type="Proteomes" id="UP000273194"/>
    </source>
</evidence>
<dbReference type="EMBL" id="CP033239">
    <property type="protein sequence ID" value="AZF79320.1"/>
    <property type="molecule type" value="Genomic_DNA"/>
</dbReference>
<evidence type="ECO:0000313" key="14">
    <source>
        <dbReference type="EMBL" id="AZF76712.1"/>
    </source>
</evidence>
<dbReference type="PANTHER" id="PTHR48020">
    <property type="entry name" value="PROTON MYO-INOSITOL COTRANSPORTER"/>
    <property type="match status" value="1"/>
</dbReference>
<evidence type="ECO:0000256" key="6">
    <source>
        <dbReference type="SAM" id="Phobius"/>
    </source>
</evidence>
<protein>
    <submittedName>
        <fullName evidence="18">MFS transporter</fullName>
    </submittedName>
</protein>
<dbReference type="GO" id="GO:0022857">
    <property type="term" value="F:transmembrane transporter activity"/>
    <property type="evidence" value="ECO:0007669"/>
    <property type="project" value="InterPro"/>
</dbReference>
<evidence type="ECO:0000256" key="1">
    <source>
        <dbReference type="ARBA" id="ARBA00004370"/>
    </source>
</evidence>
<dbReference type="EMBL" id="CP050869">
    <property type="protein sequence ID" value="QPG48730.1"/>
    <property type="molecule type" value="Genomic_DNA"/>
</dbReference>
<evidence type="ECO:0000313" key="12">
    <source>
        <dbReference type="EMBL" id="AZF71469.1"/>
    </source>
</evidence>
<evidence type="ECO:0000313" key="10">
    <source>
        <dbReference type="EMBL" id="AKA79754.1"/>
    </source>
</evidence>
<evidence type="ECO:0000313" key="23">
    <source>
        <dbReference type="Proteomes" id="UP000076770"/>
    </source>
</evidence>
<evidence type="ECO:0000256" key="3">
    <source>
        <dbReference type="ARBA" id="ARBA00022692"/>
    </source>
</evidence>
<evidence type="ECO:0000313" key="30">
    <source>
        <dbReference type="Proteomes" id="UP000282269"/>
    </source>
</evidence>
<reference evidence="24 25" key="4">
    <citation type="journal article" date="2018" name="Proc. Natl. Acad. Sci. U.S.A.">
        <title>Nonmutational mechanism of inheritance in the Archaeon Sulfolobus solfataricus.</title>
        <authorList>
            <person name="Payne S."/>
            <person name="McCarthy S."/>
            <person name="Johnson T."/>
            <person name="North E."/>
            <person name="Blum P."/>
        </authorList>
    </citation>
    <scope>NUCLEOTIDE SEQUENCE [LARGE SCALE GENOMIC DNA]</scope>
    <source>
        <strain evidence="12 24">SARC-H</strain>
        <strain evidence="13 28">SARC-I</strain>
        <strain evidence="15 29">SARC-N</strain>
        <strain evidence="16 30">SARC-O</strain>
        <strain evidence="17 25">SUL120</strain>
        <strain evidence="11 26">SULG</strain>
        <strain evidence="14 27">SULM</strain>
    </source>
</reference>
<evidence type="ECO:0000313" key="19">
    <source>
        <dbReference type="EMBL" id="SAI84761.1"/>
    </source>
</evidence>
<evidence type="ECO:0000256" key="2">
    <source>
        <dbReference type="ARBA" id="ARBA00022448"/>
    </source>
</evidence>
<sequence>MLGVELAPTKIRGIAQSITVAAGRIGAALTAFVFPSFFALYGESFAITFLAIVAGISSVITFLFVPETKGKPLEESSREVSIMEKYATR</sequence>
<dbReference type="PROSITE" id="PS50850">
    <property type="entry name" value="MFS"/>
    <property type="match status" value="1"/>
</dbReference>
<keyword evidence="3 6" id="KW-0812">Transmembrane</keyword>
<dbReference type="Proteomes" id="UP000267993">
    <property type="component" value="Chromosome"/>
</dbReference>
<evidence type="ECO:0000313" key="18">
    <source>
        <dbReference type="EMBL" id="QPG48730.1"/>
    </source>
</evidence>
<dbReference type="Proteomes" id="UP000269431">
    <property type="component" value="Chromosome"/>
</dbReference>
<dbReference type="EMBL" id="CP033238">
    <property type="protein sequence ID" value="AZF76712.1"/>
    <property type="molecule type" value="Genomic_DNA"/>
</dbReference>
<comment type="subcellular location">
    <subcellularLocation>
        <location evidence="1">Membrane</location>
    </subcellularLocation>
</comment>
<dbReference type="EMBL" id="LT549890">
    <property type="protein sequence ID" value="SAI84761.1"/>
    <property type="molecule type" value="Genomic_DNA"/>
</dbReference>
<evidence type="ECO:0000313" key="21">
    <source>
        <dbReference type="Proteomes" id="UP000033085"/>
    </source>
</evidence>
<evidence type="ECO:0000313" key="25">
    <source>
        <dbReference type="Proteomes" id="UP000269431"/>
    </source>
</evidence>
<dbReference type="SUPFAM" id="SSF103473">
    <property type="entry name" value="MFS general substrate transporter"/>
    <property type="match status" value="1"/>
</dbReference>
<dbReference type="PANTHER" id="PTHR48020:SF12">
    <property type="entry name" value="PROTON MYO-INOSITOL COTRANSPORTER"/>
    <property type="match status" value="1"/>
</dbReference>
<dbReference type="KEGG" id="ssof:SULC_2175"/>
<dbReference type="Proteomes" id="UP000275843">
    <property type="component" value="Chromosome"/>
</dbReference>
<evidence type="ECO:0000256" key="5">
    <source>
        <dbReference type="ARBA" id="ARBA00023136"/>
    </source>
</evidence>
<gene>
    <name evidence="18" type="ORF">HFC64_00850</name>
    <name evidence="19" type="ORF">SSOP1_1207</name>
    <name evidence="10" type="ORF">SULA_2176</name>
    <name evidence="8" type="ORF">SULB_2177</name>
    <name evidence="9" type="ORF">SULC_2175</name>
    <name evidence="11" type="ORF">SULG_10990</name>
    <name evidence="12" type="ORF">SULH_10990</name>
    <name evidence="13" type="ORF">SULI_10990</name>
    <name evidence="14" type="ORF">SULM_10980</name>
    <name evidence="15" type="ORF">SULN_10980</name>
    <name evidence="16" type="ORF">SULO_10990</name>
    <name evidence="17" type="ORF">SULZ_10930</name>
</gene>
<evidence type="ECO:0000313" key="29">
    <source>
        <dbReference type="Proteomes" id="UP000278715"/>
    </source>
</evidence>
<dbReference type="InterPro" id="IPR020846">
    <property type="entry name" value="MFS_dom"/>
</dbReference>
<dbReference type="Proteomes" id="UP000033057">
    <property type="component" value="Chromosome"/>
</dbReference>
<dbReference type="AlphaFoldDB" id="A0A0E3KCF9"/>
<dbReference type="Proteomes" id="UP000033085">
    <property type="component" value="Chromosome"/>
</dbReference>
<reference evidence="19" key="2">
    <citation type="submission" date="2016-04" db="EMBL/GenBank/DDBJ databases">
        <authorList>
            <person name="Evans L.H."/>
            <person name="Alamgir A."/>
            <person name="Owens N."/>
            <person name="Weber N.D."/>
            <person name="Virtaneva K."/>
            <person name="Barbian K."/>
            <person name="Babar A."/>
            <person name="Rosenke K."/>
        </authorList>
    </citation>
    <scope>NUCLEOTIDE SEQUENCE</scope>
    <source>
        <strain evidence="19">P1</strain>
    </source>
</reference>
<dbReference type="Proteomes" id="UP000273194">
    <property type="component" value="Chromosome"/>
</dbReference>
<reference evidence="20 21" key="1">
    <citation type="journal article" date="2015" name="Genome Announc.">
        <title>Complete Genome Sequence of Sulfolobus solfataricus Strain 98/2 and Evolved Derivatives.</title>
        <authorList>
            <person name="McCarthy S."/>
            <person name="Gradnigo J."/>
            <person name="Johnson T."/>
            <person name="Payne S."/>
            <person name="Lipzen A."/>
            <person name="Martin J."/>
            <person name="Schackwitz W."/>
            <person name="Moriyama E."/>
            <person name="Blum P."/>
        </authorList>
    </citation>
    <scope>NUCLEOTIDE SEQUENCE [LARGE SCALE GENOMIC DNA]</scope>
    <source>
        <strain evidence="20">98/2 SULC</strain>
        <strain evidence="8">SARC-B</strain>
        <strain evidence="9">SARC-C</strain>
        <strain evidence="10 22">SULA</strain>
        <strain evidence="21">SULB</strain>
    </source>
</reference>
<dbReference type="Proteomes" id="UP000076770">
    <property type="component" value="Chromosome i"/>
</dbReference>
<evidence type="ECO:0000313" key="9">
    <source>
        <dbReference type="EMBL" id="AKA77062.1"/>
    </source>
</evidence>
<dbReference type="Gene3D" id="1.20.1250.20">
    <property type="entry name" value="MFS general substrate transporter like domains"/>
    <property type="match status" value="1"/>
</dbReference>
<keyword evidence="4 6" id="KW-1133">Transmembrane helix</keyword>
<evidence type="ECO:0000313" key="8">
    <source>
        <dbReference type="EMBL" id="AKA74366.1"/>
    </source>
</evidence>
<dbReference type="PATRIC" id="fig|2287.6.peg.2240"/>
<evidence type="ECO:0000313" key="28">
    <source>
        <dbReference type="Proteomes" id="UP000275843"/>
    </source>
</evidence>
<dbReference type="EMBL" id="CP033236">
    <property type="protein sequence ID" value="AZF71469.1"/>
    <property type="molecule type" value="Genomic_DNA"/>
</dbReference>
<dbReference type="EMBL" id="CP033240">
    <property type="protein sequence ID" value="AZF81924.1"/>
    <property type="molecule type" value="Genomic_DNA"/>
</dbReference>
<reference evidence="9" key="5">
    <citation type="submission" date="2018-10" db="EMBL/GenBank/DDBJ databases">
        <authorList>
            <person name="McCarthy S."/>
            <person name="Gradnigo J."/>
            <person name="Johnson T."/>
            <person name="Payne S."/>
            <person name="Lipzen A."/>
            <person name="Schackwitz W."/>
            <person name="Martin J."/>
            <person name="Moriyama E."/>
            <person name="Blum P."/>
        </authorList>
    </citation>
    <scope>NUCLEOTIDE SEQUENCE</scope>
    <source>
        <strain evidence="8">SARC-B</strain>
        <strain evidence="9">SARC-C</strain>
        <strain evidence="10">SULA</strain>
    </source>
</reference>
<evidence type="ECO:0000313" key="22">
    <source>
        <dbReference type="Proteomes" id="UP000033106"/>
    </source>
</evidence>
<evidence type="ECO:0000313" key="16">
    <source>
        <dbReference type="EMBL" id="AZF81924.1"/>
    </source>
</evidence>
<organism evidence="9 20">
    <name type="scientific">Saccharolobus solfataricus</name>
    <name type="common">Sulfolobus solfataricus</name>
    <dbReference type="NCBI Taxonomy" id="2287"/>
    <lineage>
        <taxon>Archaea</taxon>
        <taxon>Thermoproteota</taxon>
        <taxon>Thermoprotei</taxon>
        <taxon>Sulfolobales</taxon>
        <taxon>Sulfolobaceae</taxon>
        <taxon>Saccharolobus</taxon>
    </lineage>
</organism>
<evidence type="ECO:0000313" key="20">
    <source>
        <dbReference type="Proteomes" id="UP000033057"/>
    </source>
</evidence>
<keyword evidence="5 6" id="KW-0472">Membrane</keyword>
<evidence type="ECO:0000313" key="31">
    <source>
        <dbReference type="Proteomes" id="UP000594632"/>
    </source>
</evidence>
<reference evidence="18 31" key="6">
    <citation type="journal article" date="2020" name="Nat. Commun.">
        <title>The structures of two archaeal type IV pili illuminate evolutionary relationships.</title>
        <authorList>
            <person name="Wang F."/>
            <person name="Baquero D.P."/>
            <person name="Su Z."/>
            <person name="Beltran L.C."/>
            <person name="Prangishvili D."/>
            <person name="Krupovic M."/>
            <person name="Egelman E.H."/>
        </authorList>
    </citation>
    <scope>NUCLEOTIDE SEQUENCE [LARGE SCALE GENOMIC DNA]</scope>
    <source>
        <strain evidence="18 31">POZ149</strain>
    </source>
</reference>
<dbReference type="EMBL" id="CP011056">
    <property type="protein sequence ID" value="AKA77062.1"/>
    <property type="molecule type" value="Genomic_DNA"/>
</dbReference>